<gene>
    <name evidence="1" type="ORF">RXV79_16250</name>
</gene>
<dbReference type="EMBL" id="CP136336">
    <property type="protein sequence ID" value="WOB06474.1"/>
    <property type="molecule type" value="Genomic_DNA"/>
</dbReference>
<evidence type="ECO:0000313" key="1">
    <source>
        <dbReference type="EMBL" id="WOB06474.1"/>
    </source>
</evidence>
<reference evidence="1 2" key="1">
    <citation type="submission" date="2023-10" db="EMBL/GenBank/DDBJ databases">
        <title>Bacteria for the degradation of biodegradable plastic PBAT(Polybutylene adipate terephthalate).</title>
        <authorList>
            <person name="Weon H.-Y."/>
            <person name="Yeon J."/>
        </authorList>
    </citation>
    <scope>NUCLEOTIDE SEQUENCE [LARGE SCALE GENOMIC DNA]</scope>
    <source>
        <strain evidence="1 2">SBD 7-3</strain>
    </source>
</reference>
<keyword evidence="2" id="KW-1185">Reference proteome</keyword>
<dbReference type="Proteomes" id="UP001303946">
    <property type="component" value="Chromosome"/>
</dbReference>
<organism evidence="1 2">
    <name type="scientific">Piscinibacter gummiphilus</name>
    <dbReference type="NCBI Taxonomy" id="946333"/>
    <lineage>
        <taxon>Bacteria</taxon>
        <taxon>Pseudomonadati</taxon>
        <taxon>Pseudomonadota</taxon>
        <taxon>Betaproteobacteria</taxon>
        <taxon>Burkholderiales</taxon>
        <taxon>Sphaerotilaceae</taxon>
        <taxon>Piscinibacter</taxon>
    </lineage>
</organism>
<evidence type="ECO:0000313" key="2">
    <source>
        <dbReference type="Proteomes" id="UP001303946"/>
    </source>
</evidence>
<accession>A0ABZ0CNL4</accession>
<protein>
    <submittedName>
        <fullName evidence="1">Uncharacterized protein</fullName>
    </submittedName>
</protein>
<name>A0ABZ0CNL4_9BURK</name>
<sequence length="80" mass="8885">MARDSLSLQRDLESLSKVLHEFIGTPMHKVVLEALDALEEKTVEAFDGVANLEQLHRVQGQRALLVSLRHALLNGQALTL</sequence>
<dbReference type="RefSeq" id="WP_316698931.1">
    <property type="nucleotide sequence ID" value="NZ_CP136336.1"/>
</dbReference>
<proteinExistence type="predicted"/>